<accession>A0ABD5Z5L8</accession>
<organism evidence="1 2">
    <name type="scientific">Halospeciosus flavus</name>
    <dbReference type="NCBI Taxonomy" id="3032283"/>
    <lineage>
        <taxon>Archaea</taxon>
        <taxon>Methanobacteriati</taxon>
        <taxon>Methanobacteriota</taxon>
        <taxon>Stenosarchaea group</taxon>
        <taxon>Halobacteria</taxon>
        <taxon>Halobacteriales</taxon>
        <taxon>Halobacteriaceae</taxon>
        <taxon>Halospeciosus</taxon>
    </lineage>
</organism>
<reference evidence="1 2" key="1">
    <citation type="journal article" date="2019" name="Int. J. Syst. Evol. Microbiol.">
        <title>The Global Catalogue of Microorganisms (GCM) 10K type strain sequencing project: providing services to taxonomists for standard genome sequencing and annotation.</title>
        <authorList>
            <consortium name="The Broad Institute Genomics Platform"/>
            <consortium name="The Broad Institute Genome Sequencing Center for Infectious Disease"/>
            <person name="Wu L."/>
            <person name="Ma J."/>
        </authorList>
    </citation>
    <scope>NUCLEOTIDE SEQUENCE [LARGE SCALE GENOMIC DNA]</scope>
    <source>
        <strain evidence="1 2">XZGYJ-43</strain>
    </source>
</reference>
<proteinExistence type="predicted"/>
<protein>
    <submittedName>
        <fullName evidence="1">Uncharacterized protein</fullName>
    </submittedName>
</protein>
<comment type="caution">
    <text evidence="1">The sequence shown here is derived from an EMBL/GenBank/DDBJ whole genome shotgun (WGS) entry which is preliminary data.</text>
</comment>
<dbReference type="EMBL" id="JBHTAR010000011">
    <property type="protein sequence ID" value="MFC7200290.1"/>
    <property type="molecule type" value="Genomic_DNA"/>
</dbReference>
<dbReference type="RefSeq" id="WP_279527075.1">
    <property type="nucleotide sequence ID" value="NZ_CP122312.1"/>
</dbReference>
<evidence type="ECO:0000313" key="1">
    <source>
        <dbReference type="EMBL" id="MFC7200290.1"/>
    </source>
</evidence>
<keyword evidence="2" id="KW-1185">Reference proteome</keyword>
<name>A0ABD5Z5L8_9EURY</name>
<dbReference type="Proteomes" id="UP001596447">
    <property type="component" value="Unassembled WGS sequence"/>
</dbReference>
<evidence type="ECO:0000313" key="2">
    <source>
        <dbReference type="Proteomes" id="UP001596447"/>
    </source>
</evidence>
<dbReference type="AlphaFoldDB" id="A0ABD5Z5L8"/>
<sequence length="43" mass="4939">MRWSFPGPETTRRHLSDAGFDVERVDELDDSLGGTFCHFRARA</sequence>
<gene>
    <name evidence="1" type="ORF">ACFQJ9_12860</name>
</gene>